<dbReference type="AlphaFoldDB" id="A0A1H3SSP2"/>
<feature type="transmembrane region" description="Helical" evidence="1">
    <location>
        <begin position="324"/>
        <end position="342"/>
    </location>
</feature>
<reference evidence="3" key="1">
    <citation type="submission" date="2016-10" db="EMBL/GenBank/DDBJ databases">
        <authorList>
            <person name="Varghese N."/>
            <person name="Submissions S."/>
        </authorList>
    </citation>
    <scope>NUCLEOTIDE SEQUENCE [LARGE SCALE GENOMIC DNA]</scope>
    <source>
        <strain evidence="3">DSM 100420</strain>
    </source>
</reference>
<name>A0A1H3SSP2_9RHOB</name>
<dbReference type="EMBL" id="FNPX01000013">
    <property type="protein sequence ID" value="SDZ41036.1"/>
    <property type="molecule type" value="Genomic_DNA"/>
</dbReference>
<sequence length="432" mass="48452">MNSSTAMNPLSAVNVTMATAGQAVRDPRLDFFRGLAMLVILVAHTPGNAWTLWIFPARWSFSDATEIFVFCSGMASAIAFGRSFDRAGWAMGTSRVIYRIWQVYWAHIAMFVAIATLLATIDATGWHPDREYIGSLNLWKFFADPGPQMIGLLTLTYVPNYFDILPMYMVVLAFMPLFMAVGRASFPALAALSVAIWLLAQRVILEPLGLEAWHLNFPAEPWSDRQWFFNPFGWQLIFFTGFALMRGWIPAPPVKTWLIVVCAVFALACMTVSNVGFRLFQTDMVREGYTVLTGCTETGFGRCNPVFDFRQAFSGWFNKSDFGILRYLNHLAIAYLFWVAAGTHGKHLIARGQGLAARIWDEFVTIIMKVGQQSLAVFVFSMGLARVNGYLLDAIGRNGFTWALINLTGFGLCVGCAYSVGWFKSQPWRVKR</sequence>
<evidence type="ECO:0000313" key="2">
    <source>
        <dbReference type="EMBL" id="SDZ41036.1"/>
    </source>
</evidence>
<evidence type="ECO:0000256" key="1">
    <source>
        <dbReference type="SAM" id="Phobius"/>
    </source>
</evidence>
<accession>A0A1H3SSP2</accession>
<feature type="transmembrane region" description="Helical" evidence="1">
    <location>
        <begin position="399"/>
        <end position="423"/>
    </location>
</feature>
<feature type="transmembrane region" description="Helical" evidence="1">
    <location>
        <begin position="96"/>
        <end position="121"/>
    </location>
</feature>
<feature type="transmembrane region" description="Helical" evidence="1">
    <location>
        <begin position="363"/>
        <end position="387"/>
    </location>
</feature>
<protein>
    <submittedName>
        <fullName evidence="2">OpgC protein</fullName>
    </submittedName>
</protein>
<dbReference type="RefSeq" id="WP_092646905.1">
    <property type="nucleotide sequence ID" value="NZ_FNPX01000013.1"/>
</dbReference>
<dbReference type="STRING" id="1244108.SAMN05444004_11389"/>
<keyword evidence="1" id="KW-0812">Transmembrane</keyword>
<keyword evidence="3" id="KW-1185">Reference proteome</keyword>
<feature type="transmembrane region" description="Helical" evidence="1">
    <location>
        <begin position="257"/>
        <end position="277"/>
    </location>
</feature>
<dbReference type="Proteomes" id="UP000198914">
    <property type="component" value="Unassembled WGS sequence"/>
</dbReference>
<keyword evidence="1" id="KW-1133">Transmembrane helix</keyword>
<feature type="transmembrane region" description="Helical" evidence="1">
    <location>
        <begin position="67"/>
        <end position="84"/>
    </location>
</feature>
<dbReference type="PANTHER" id="PTHR38592">
    <property type="entry name" value="BLL4819 PROTEIN"/>
    <property type="match status" value="1"/>
</dbReference>
<feature type="transmembrane region" description="Helical" evidence="1">
    <location>
        <begin position="188"/>
        <end position="205"/>
    </location>
</feature>
<keyword evidence="1" id="KW-0472">Membrane</keyword>
<evidence type="ECO:0000313" key="3">
    <source>
        <dbReference type="Proteomes" id="UP000198914"/>
    </source>
</evidence>
<feature type="transmembrane region" description="Helical" evidence="1">
    <location>
        <begin position="225"/>
        <end position="245"/>
    </location>
</feature>
<dbReference type="InterPro" id="IPR014550">
    <property type="entry name" value="UCP028704_OpgC"/>
</dbReference>
<dbReference type="OrthoDB" id="9775975at2"/>
<dbReference type="PANTHER" id="PTHR38592:SF3">
    <property type="entry name" value="BLL4819 PROTEIN"/>
    <property type="match status" value="1"/>
</dbReference>
<feature type="transmembrane region" description="Helical" evidence="1">
    <location>
        <begin position="35"/>
        <end position="55"/>
    </location>
</feature>
<dbReference type="Pfam" id="PF10129">
    <property type="entry name" value="OpgC_C"/>
    <property type="match status" value="1"/>
</dbReference>
<feature type="transmembrane region" description="Helical" evidence="1">
    <location>
        <begin position="161"/>
        <end position="181"/>
    </location>
</feature>
<gene>
    <name evidence="2" type="ORF">SAMN05444004_11389</name>
</gene>
<organism evidence="2 3">
    <name type="scientific">Jannaschia faecimaris</name>
    <dbReference type="NCBI Taxonomy" id="1244108"/>
    <lineage>
        <taxon>Bacteria</taxon>
        <taxon>Pseudomonadati</taxon>
        <taxon>Pseudomonadota</taxon>
        <taxon>Alphaproteobacteria</taxon>
        <taxon>Rhodobacterales</taxon>
        <taxon>Roseobacteraceae</taxon>
        <taxon>Jannaschia</taxon>
    </lineage>
</organism>
<proteinExistence type="predicted"/>
<dbReference type="PIRSF" id="PIRSF028704">
    <property type="entry name" value="UPC028704"/>
    <property type="match status" value="1"/>
</dbReference>